<proteinExistence type="predicted"/>
<keyword evidence="2" id="KW-0547">Nucleotide-binding</keyword>
<dbReference type="EMBL" id="HBIP01005947">
    <property type="protein sequence ID" value="CAE0487961.1"/>
    <property type="molecule type" value="Transcribed_RNA"/>
</dbReference>
<reference evidence="7" key="1">
    <citation type="submission" date="2021-01" db="EMBL/GenBank/DDBJ databases">
        <authorList>
            <person name="Corre E."/>
            <person name="Pelletier E."/>
            <person name="Niang G."/>
            <person name="Scheremetjew M."/>
            <person name="Finn R."/>
            <person name="Kale V."/>
            <person name="Holt S."/>
            <person name="Cochrane G."/>
            <person name="Meng A."/>
            <person name="Brown T."/>
            <person name="Cohen L."/>
        </authorList>
    </citation>
    <scope>NUCLEOTIDE SEQUENCE</scope>
    <source>
        <strain evidence="7">CCMP1320</strain>
    </source>
</reference>
<dbReference type="GO" id="GO:0000226">
    <property type="term" value="P:microtubule cytoskeleton organization"/>
    <property type="evidence" value="ECO:0007669"/>
    <property type="project" value="TreeGrafter"/>
</dbReference>
<dbReference type="GO" id="GO:0015631">
    <property type="term" value="F:tubulin binding"/>
    <property type="evidence" value="ECO:0007669"/>
    <property type="project" value="TreeGrafter"/>
</dbReference>
<dbReference type="GO" id="GO:0005524">
    <property type="term" value="F:ATP binding"/>
    <property type="evidence" value="ECO:0007669"/>
    <property type="project" value="UniProtKB-KW"/>
</dbReference>
<dbReference type="PANTHER" id="PTHR12241:SF145">
    <property type="entry name" value="TUBULIN POLYGLUTAMYLASE TTLL5"/>
    <property type="match status" value="1"/>
</dbReference>
<dbReference type="AlphaFoldDB" id="A0A7S3QN36"/>
<organism evidence="7">
    <name type="scientific">Dunaliella tertiolecta</name>
    <name type="common">Green alga</name>
    <dbReference type="NCBI Taxonomy" id="3047"/>
    <lineage>
        <taxon>Eukaryota</taxon>
        <taxon>Viridiplantae</taxon>
        <taxon>Chlorophyta</taxon>
        <taxon>core chlorophytes</taxon>
        <taxon>Chlorophyceae</taxon>
        <taxon>CS clade</taxon>
        <taxon>Chlamydomonadales</taxon>
        <taxon>Dunaliellaceae</taxon>
        <taxon>Dunaliella</taxon>
    </lineage>
</organism>
<evidence type="ECO:0000256" key="2">
    <source>
        <dbReference type="ARBA" id="ARBA00022741"/>
    </source>
</evidence>
<dbReference type="Gene3D" id="3.30.470.20">
    <property type="entry name" value="ATP-grasp fold, B domain"/>
    <property type="match status" value="1"/>
</dbReference>
<keyword evidence="3" id="KW-0067">ATP-binding</keyword>
<dbReference type="Pfam" id="PF03133">
    <property type="entry name" value="TTL"/>
    <property type="match status" value="1"/>
</dbReference>
<sequence>MLLQQARGSGACGSRWHAAAHPSNRPDRREARRRKWLLCLNALSSEERGARVPESVPHNPSNEEEPLFRFWHDEKRFKGDGITSLAQRTLLKLGGLRKGGNVKNDPSNGQMGWEVPSEWDVLWSPSSTAQRALSEPLQPLLPNHCVNAVLGSRALTRKKNLGSTLRLAYGSDAFSLIMPTTFEIPSQMRQWIAYLKQHKEGGSGEAPDPLACGPKTLWVLKTAENLGKGIRVVEQKYALKEFLERAQRHMEAKDKKQVRQFLAVQRYVENPLLINGCKFGLRVWVAVTSVDPLRVYLHSNGLALFSSKEYDDEVSEDQQGHLTNYAQNIDGEVWDLVMLQKHVGQEAFAKILAEIKQRVALTFAAAAGKLQAAAARHHEAYSYELFGLDFLVDDAFVPWLLEVNATPSLAVEHQNIEVERMIHQAKAEVIADLFSLVRVPGRYANNNNQEGDWLAALLAELDSRAGFEPLMHLLPCTEEAEDEGWSISLSKEDELLRSWFKQQAGAVHPQAQYLQQKQACSDTGAQTWFGPLAPSVVVVEHLPSHLHR</sequence>
<evidence type="ECO:0000256" key="5">
    <source>
        <dbReference type="ARBA" id="ARBA00049274"/>
    </source>
</evidence>
<protein>
    <recommendedName>
        <fullName evidence="4">Tubulin--tyrosine ligase-like protein 5</fullName>
    </recommendedName>
</protein>
<feature type="region of interest" description="Disordered" evidence="6">
    <location>
        <begin position="1"/>
        <end position="28"/>
    </location>
</feature>
<evidence type="ECO:0000313" key="7">
    <source>
        <dbReference type="EMBL" id="CAE0487961.1"/>
    </source>
</evidence>
<dbReference type="GO" id="GO:0070740">
    <property type="term" value="F:tubulin-glutamic acid ligase activity"/>
    <property type="evidence" value="ECO:0007669"/>
    <property type="project" value="TreeGrafter"/>
</dbReference>
<dbReference type="SUPFAM" id="SSF56059">
    <property type="entry name" value="Glutathione synthetase ATP-binding domain-like"/>
    <property type="match status" value="1"/>
</dbReference>
<evidence type="ECO:0000256" key="3">
    <source>
        <dbReference type="ARBA" id="ARBA00022840"/>
    </source>
</evidence>
<keyword evidence="1" id="KW-0436">Ligase</keyword>
<dbReference type="PROSITE" id="PS51221">
    <property type="entry name" value="TTL"/>
    <property type="match status" value="1"/>
</dbReference>
<comment type="catalytic activity">
    <reaction evidence="5">
        <text>L-glutamyl-[protein] + L-glutamate + ATP = gamma-L-glutamyl-L-glutamyl-[protein] + ADP + phosphate + H(+)</text>
        <dbReference type="Rhea" id="RHEA:60144"/>
        <dbReference type="Rhea" id="RHEA-COMP:10208"/>
        <dbReference type="Rhea" id="RHEA-COMP:15517"/>
        <dbReference type="ChEBI" id="CHEBI:15378"/>
        <dbReference type="ChEBI" id="CHEBI:29973"/>
        <dbReference type="ChEBI" id="CHEBI:29985"/>
        <dbReference type="ChEBI" id="CHEBI:30616"/>
        <dbReference type="ChEBI" id="CHEBI:43474"/>
        <dbReference type="ChEBI" id="CHEBI:143622"/>
        <dbReference type="ChEBI" id="CHEBI:456216"/>
    </reaction>
    <physiologicalReaction direction="left-to-right" evidence="5">
        <dbReference type="Rhea" id="RHEA:60145"/>
    </physiologicalReaction>
</comment>
<dbReference type="PANTHER" id="PTHR12241">
    <property type="entry name" value="TUBULIN POLYGLUTAMYLASE"/>
    <property type="match status" value="1"/>
</dbReference>
<gene>
    <name evidence="7" type="ORF">DTER00134_LOCUS3011</name>
</gene>
<evidence type="ECO:0000256" key="6">
    <source>
        <dbReference type="SAM" id="MobiDB-lite"/>
    </source>
</evidence>
<evidence type="ECO:0000256" key="1">
    <source>
        <dbReference type="ARBA" id="ARBA00022598"/>
    </source>
</evidence>
<dbReference type="GO" id="GO:0036064">
    <property type="term" value="C:ciliary basal body"/>
    <property type="evidence" value="ECO:0007669"/>
    <property type="project" value="TreeGrafter"/>
</dbReference>
<accession>A0A7S3QN36</accession>
<evidence type="ECO:0000256" key="4">
    <source>
        <dbReference type="ARBA" id="ARBA00041448"/>
    </source>
</evidence>
<dbReference type="InterPro" id="IPR004344">
    <property type="entry name" value="TTL/TTLL_fam"/>
</dbReference>
<name>A0A7S3QN36_DUNTE</name>